<keyword evidence="1" id="KW-1133">Transmembrane helix</keyword>
<accession>A0A183JT60</accession>
<dbReference type="WBParaSite" id="SCUD_0000590001-mRNA-1">
    <property type="protein sequence ID" value="SCUD_0000590001-mRNA-1"/>
    <property type="gene ID" value="SCUD_0000590001"/>
</dbReference>
<evidence type="ECO:0000313" key="2">
    <source>
        <dbReference type="EMBL" id="VDO99164.1"/>
    </source>
</evidence>
<proteinExistence type="predicted"/>
<reference evidence="4" key="1">
    <citation type="submission" date="2016-06" db="UniProtKB">
        <authorList>
            <consortium name="WormBaseParasite"/>
        </authorList>
    </citation>
    <scope>IDENTIFICATION</scope>
</reference>
<evidence type="ECO:0000313" key="3">
    <source>
        <dbReference type="Proteomes" id="UP000279833"/>
    </source>
</evidence>
<dbReference type="Proteomes" id="UP000279833">
    <property type="component" value="Unassembled WGS sequence"/>
</dbReference>
<protein>
    <submittedName>
        <fullName evidence="2 4">Uncharacterized protein</fullName>
    </submittedName>
</protein>
<feature type="transmembrane region" description="Helical" evidence="1">
    <location>
        <begin position="45"/>
        <end position="67"/>
    </location>
</feature>
<dbReference type="AlphaFoldDB" id="A0A183JT60"/>
<dbReference type="EMBL" id="UZAK01010939">
    <property type="protein sequence ID" value="VDO99164.1"/>
    <property type="molecule type" value="Genomic_DNA"/>
</dbReference>
<sequence length="74" mass="8405">MGNQLTGLSPSPVVEDYLSELSGLVVFEEELCGSRLFKVAKIRLVFIRLRLFEVILVIFCKGLFLIYKCYCNLG</sequence>
<reference evidence="2 3" key="2">
    <citation type="submission" date="2018-11" db="EMBL/GenBank/DDBJ databases">
        <authorList>
            <consortium name="Pathogen Informatics"/>
        </authorList>
    </citation>
    <scope>NUCLEOTIDE SEQUENCE [LARGE SCALE GENOMIC DNA]</scope>
    <source>
        <strain evidence="2">Dakar</strain>
        <strain evidence="3">Dakar, Senegal</strain>
    </source>
</reference>
<keyword evidence="3" id="KW-1185">Reference proteome</keyword>
<evidence type="ECO:0000256" key="1">
    <source>
        <dbReference type="SAM" id="Phobius"/>
    </source>
</evidence>
<organism evidence="4">
    <name type="scientific">Schistosoma curassoni</name>
    <dbReference type="NCBI Taxonomy" id="6186"/>
    <lineage>
        <taxon>Eukaryota</taxon>
        <taxon>Metazoa</taxon>
        <taxon>Spiralia</taxon>
        <taxon>Lophotrochozoa</taxon>
        <taxon>Platyhelminthes</taxon>
        <taxon>Trematoda</taxon>
        <taxon>Digenea</taxon>
        <taxon>Strigeidida</taxon>
        <taxon>Schistosomatoidea</taxon>
        <taxon>Schistosomatidae</taxon>
        <taxon>Schistosoma</taxon>
    </lineage>
</organism>
<evidence type="ECO:0000313" key="4">
    <source>
        <dbReference type="WBParaSite" id="SCUD_0000590001-mRNA-1"/>
    </source>
</evidence>
<dbReference type="STRING" id="6186.A0A183JT60"/>
<keyword evidence="1" id="KW-0812">Transmembrane</keyword>
<keyword evidence="1" id="KW-0472">Membrane</keyword>
<gene>
    <name evidence="2" type="ORF">SCUD_LOCUS5900</name>
</gene>
<name>A0A183JT60_9TREM</name>